<accession>A0A381WB34</accession>
<gene>
    <name evidence="2" type="ORF">METZ01_LOCUS102355</name>
</gene>
<feature type="domain" description="Class II aldolase/adducin N-terminal" evidence="1">
    <location>
        <begin position="1"/>
        <end position="148"/>
    </location>
</feature>
<evidence type="ECO:0000259" key="1">
    <source>
        <dbReference type="SMART" id="SM01007"/>
    </source>
</evidence>
<dbReference type="Gene3D" id="3.40.225.10">
    <property type="entry name" value="Class II aldolase/adducin N-terminal domain"/>
    <property type="match status" value="1"/>
</dbReference>
<dbReference type="Pfam" id="PF00596">
    <property type="entry name" value="Aldolase_II"/>
    <property type="match status" value="1"/>
</dbReference>
<organism evidence="2">
    <name type="scientific">marine metagenome</name>
    <dbReference type="NCBI Taxonomy" id="408172"/>
    <lineage>
        <taxon>unclassified sequences</taxon>
        <taxon>metagenomes</taxon>
        <taxon>ecological metagenomes</taxon>
    </lineage>
</organism>
<dbReference type="PANTHER" id="PTHR10672">
    <property type="entry name" value="ADDUCIN"/>
    <property type="match status" value="1"/>
</dbReference>
<dbReference type="EMBL" id="UINC01011189">
    <property type="protein sequence ID" value="SVA49501.1"/>
    <property type="molecule type" value="Genomic_DNA"/>
</dbReference>
<proteinExistence type="predicted"/>
<protein>
    <recommendedName>
        <fullName evidence="1">Class II aldolase/adducin N-terminal domain-containing protein</fullName>
    </recommendedName>
</protein>
<dbReference type="PANTHER" id="PTHR10672:SF3">
    <property type="entry name" value="PROTEIN HU-LI TAI SHAO"/>
    <property type="match status" value="1"/>
</dbReference>
<dbReference type="SMART" id="SM01007">
    <property type="entry name" value="Aldolase_II"/>
    <property type="match status" value="1"/>
</dbReference>
<dbReference type="AlphaFoldDB" id="A0A381WB34"/>
<dbReference type="InterPro" id="IPR001303">
    <property type="entry name" value="Aldolase_II/adducin_N"/>
</dbReference>
<dbReference type="InterPro" id="IPR051017">
    <property type="entry name" value="Aldolase-II_Adducin_sf"/>
</dbReference>
<evidence type="ECO:0000313" key="2">
    <source>
        <dbReference type="EMBL" id="SVA49501.1"/>
    </source>
</evidence>
<name>A0A381WB34_9ZZZZ</name>
<feature type="non-terminal residue" evidence="2">
    <location>
        <position position="1"/>
    </location>
</feature>
<reference evidence="2" key="1">
    <citation type="submission" date="2018-05" db="EMBL/GenBank/DDBJ databases">
        <authorList>
            <person name="Lanie J.A."/>
            <person name="Ng W.-L."/>
            <person name="Kazmierczak K.M."/>
            <person name="Andrzejewski T.M."/>
            <person name="Davidsen T.M."/>
            <person name="Wayne K.J."/>
            <person name="Tettelin H."/>
            <person name="Glass J.I."/>
            <person name="Rusch D."/>
            <person name="Podicherti R."/>
            <person name="Tsui H.-C.T."/>
            <person name="Winkler M.E."/>
        </authorList>
    </citation>
    <scope>NUCLEOTIDE SEQUENCE</scope>
</reference>
<dbReference type="GO" id="GO:0005856">
    <property type="term" value="C:cytoskeleton"/>
    <property type="evidence" value="ECO:0007669"/>
    <property type="project" value="TreeGrafter"/>
</dbReference>
<dbReference type="SUPFAM" id="SSF53639">
    <property type="entry name" value="AraD/HMP-PK domain-like"/>
    <property type="match status" value="1"/>
</dbReference>
<dbReference type="InterPro" id="IPR036409">
    <property type="entry name" value="Aldolase_II/adducin_N_sf"/>
</dbReference>
<sequence>LINPRGRHWSRMTPDSLLVIDEHGNTIDGAGEALRTGPTIHVSIHQIHPNANVVLHTHMPYATALTAIKGGELRQVHQNSTRFLDQCAYDRTFNGLAFDMNEGKRLAETMGEKRVLFMAHHGVVVVGPNVAEALDDLYYLERACETQWLAASMQNEELQEITPEVAQRTAAQFQNRSASAKCHLEEIKRLLNLD</sequence>
<dbReference type="GO" id="GO:0051015">
    <property type="term" value="F:actin filament binding"/>
    <property type="evidence" value="ECO:0007669"/>
    <property type="project" value="TreeGrafter"/>
</dbReference>